<comment type="function">
    <text evidence="3">Might act as an E3 ubiquitin-protein ligase, or as part of E3 complex, which accepts ubiquitin from specific E2 ubiquitin-conjugating enzymes and then transfers it to substrates.</text>
</comment>
<accession>A0ABC8M8S8</accession>
<keyword evidence="18" id="KW-1185">Reference proteome</keyword>
<evidence type="ECO:0000256" key="13">
    <source>
        <dbReference type="PROSITE-ProRule" id="PRU00175"/>
    </source>
</evidence>
<evidence type="ECO:0000256" key="10">
    <source>
        <dbReference type="ARBA" id="ARBA00022771"/>
    </source>
</evidence>
<evidence type="ECO:0000256" key="6">
    <source>
        <dbReference type="ARBA" id="ARBA00012251"/>
    </source>
</evidence>
<evidence type="ECO:0000256" key="9">
    <source>
        <dbReference type="ARBA" id="ARBA00022737"/>
    </source>
</evidence>
<dbReference type="EMBL" id="CAKOAT010998224">
    <property type="protein sequence ID" value="CAH8392726.1"/>
    <property type="molecule type" value="Genomic_DNA"/>
</dbReference>
<evidence type="ECO:0000256" key="12">
    <source>
        <dbReference type="ARBA" id="ARBA00022833"/>
    </source>
</evidence>
<dbReference type="SUPFAM" id="SSF57850">
    <property type="entry name" value="RING/U-box"/>
    <property type="match status" value="3"/>
</dbReference>
<dbReference type="InterPro" id="IPR001841">
    <property type="entry name" value="Znf_RING"/>
</dbReference>
<dbReference type="GO" id="GO:0008270">
    <property type="term" value="F:zinc ion binding"/>
    <property type="evidence" value="ECO:0007669"/>
    <property type="project" value="UniProtKB-KW"/>
</dbReference>
<evidence type="ECO:0000256" key="4">
    <source>
        <dbReference type="ARBA" id="ARBA00004906"/>
    </source>
</evidence>
<dbReference type="InterPro" id="IPR017907">
    <property type="entry name" value="Znf_RING_CS"/>
</dbReference>
<dbReference type="EC" id="2.3.2.31" evidence="6"/>
<feature type="domain" description="RING-type" evidence="15">
    <location>
        <begin position="160"/>
        <end position="206"/>
    </location>
</feature>
<sequence>MDFHGGSAGKLSENKPRNNGRHNHDYLTYNEAEIRALTRGLAEATKMKKKIALLKDDAQTMRGRLIRSSNLAMLDYGTYLESSSYKVIKEPETTRDLYLLHQVNEAKKAESGVAIYAKKDNLLLRTDQGQLPDDCMTLMGRITIHPLDKAKSSAKEKETCVICFDEDIDSDDLMFSVDSRCGHRFCVNCVTQHLVVTLLDGTLPNCLQHGCMTQLSVDICGKLLTPDMSLRWKEMTEENSIPYNERVYCPYESCSYLMSKTKLVLASACGHRRCLKCGGSFCFYCKAPWHGMLSCNENKKLHPNTQNAKLISLANRNGWRQCGKCNHMVERSDGCRHMTCRCGNCFCYDCGVGLNISLVHRCLISRDDYVAQPRFMLDSDATNYPTTKRDRLAHQG</sequence>
<evidence type="ECO:0000256" key="1">
    <source>
        <dbReference type="ARBA" id="ARBA00001798"/>
    </source>
</evidence>
<evidence type="ECO:0000256" key="7">
    <source>
        <dbReference type="ARBA" id="ARBA00022679"/>
    </source>
</evidence>
<dbReference type="Gene3D" id="1.20.120.1750">
    <property type="match status" value="1"/>
</dbReference>
<organism evidence="17 18">
    <name type="scientific">Eruca vesicaria subsp. sativa</name>
    <name type="common">Garden rocket</name>
    <name type="synonym">Eruca sativa</name>
    <dbReference type="NCBI Taxonomy" id="29727"/>
    <lineage>
        <taxon>Eukaryota</taxon>
        <taxon>Viridiplantae</taxon>
        <taxon>Streptophyta</taxon>
        <taxon>Embryophyta</taxon>
        <taxon>Tracheophyta</taxon>
        <taxon>Spermatophyta</taxon>
        <taxon>Magnoliopsida</taxon>
        <taxon>eudicotyledons</taxon>
        <taxon>Gunneridae</taxon>
        <taxon>Pentapetalae</taxon>
        <taxon>rosids</taxon>
        <taxon>malvids</taxon>
        <taxon>Brassicales</taxon>
        <taxon>Brassicaceae</taxon>
        <taxon>Brassiceae</taxon>
        <taxon>Eruca</taxon>
    </lineage>
</organism>
<keyword evidence="11" id="KW-0833">Ubl conjugation pathway</keyword>
<keyword evidence="12" id="KW-0862">Zinc</keyword>
<evidence type="ECO:0000256" key="2">
    <source>
        <dbReference type="ARBA" id="ARBA00001947"/>
    </source>
</evidence>
<dbReference type="PROSITE" id="PS50089">
    <property type="entry name" value="ZF_RING_2"/>
    <property type="match status" value="1"/>
</dbReference>
<comment type="pathway">
    <text evidence="4">Protein modification; protein ubiquitination.</text>
</comment>
<protein>
    <recommendedName>
        <fullName evidence="6">RBR-type E3 ubiquitin transferase</fullName>
        <ecNumber evidence="6">2.3.2.31</ecNumber>
    </recommendedName>
</protein>
<evidence type="ECO:0000256" key="11">
    <source>
        <dbReference type="ARBA" id="ARBA00022786"/>
    </source>
</evidence>
<evidence type="ECO:0000256" key="5">
    <source>
        <dbReference type="ARBA" id="ARBA00005884"/>
    </source>
</evidence>
<dbReference type="PANTHER" id="PTHR11685">
    <property type="entry name" value="RBR FAMILY RING FINGER AND IBR DOMAIN-CONTAINING"/>
    <property type="match status" value="1"/>
</dbReference>
<comment type="cofactor">
    <cofactor evidence="2">
        <name>Zn(2+)</name>
        <dbReference type="ChEBI" id="CHEBI:29105"/>
    </cofactor>
</comment>
<keyword evidence="8" id="KW-0479">Metal-binding</keyword>
<comment type="catalytic activity">
    <reaction evidence="1">
        <text>[E2 ubiquitin-conjugating enzyme]-S-ubiquitinyl-L-cysteine + [acceptor protein]-L-lysine = [E2 ubiquitin-conjugating enzyme]-L-cysteine + [acceptor protein]-N(6)-ubiquitinyl-L-lysine.</text>
        <dbReference type="EC" id="2.3.2.31"/>
    </reaction>
</comment>
<name>A0ABC8M8S8_ERUVS</name>
<comment type="similarity">
    <text evidence="5">Belongs to the RBR family. Ariadne subfamily.</text>
</comment>
<dbReference type="SMART" id="SM00647">
    <property type="entry name" value="IBR"/>
    <property type="match status" value="2"/>
</dbReference>
<evidence type="ECO:0000313" key="18">
    <source>
        <dbReference type="Proteomes" id="UP001642260"/>
    </source>
</evidence>
<gene>
    <name evidence="17" type="ORF">ERUC_LOCUS45209</name>
</gene>
<dbReference type="PROSITE" id="PS51873">
    <property type="entry name" value="TRIAD"/>
    <property type="match status" value="1"/>
</dbReference>
<evidence type="ECO:0000259" key="15">
    <source>
        <dbReference type="PROSITE" id="PS50089"/>
    </source>
</evidence>
<evidence type="ECO:0000259" key="16">
    <source>
        <dbReference type="PROSITE" id="PS51873"/>
    </source>
</evidence>
<reference evidence="17 18" key="1">
    <citation type="submission" date="2022-03" db="EMBL/GenBank/DDBJ databases">
        <authorList>
            <person name="Macdonald S."/>
            <person name="Ahmed S."/>
            <person name="Newling K."/>
        </authorList>
    </citation>
    <scope>NUCLEOTIDE SEQUENCE [LARGE SCALE GENOMIC DNA]</scope>
</reference>
<dbReference type="CDD" id="cd22582">
    <property type="entry name" value="BRcat_RBR_unk"/>
    <property type="match status" value="1"/>
</dbReference>
<dbReference type="GO" id="GO:0061630">
    <property type="term" value="F:ubiquitin protein ligase activity"/>
    <property type="evidence" value="ECO:0007669"/>
    <property type="project" value="UniProtKB-EC"/>
</dbReference>
<evidence type="ECO:0000256" key="3">
    <source>
        <dbReference type="ARBA" id="ARBA00003976"/>
    </source>
</evidence>
<keyword evidence="7" id="KW-0808">Transferase</keyword>
<proteinExistence type="inferred from homology"/>
<dbReference type="AlphaFoldDB" id="A0ABC8M8S8"/>
<dbReference type="PROSITE" id="PS00518">
    <property type="entry name" value="ZF_RING_1"/>
    <property type="match status" value="1"/>
</dbReference>
<keyword evidence="9" id="KW-0677">Repeat</keyword>
<dbReference type="CDD" id="cd22584">
    <property type="entry name" value="Rcat_RBR_unk"/>
    <property type="match status" value="1"/>
</dbReference>
<comment type="caution">
    <text evidence="17">The sequence shown here is derived from an EMBL/GenBank/DDBJ whole genome shotgun (WGS) entry which is preliminary data.</text>
</comment>
<evidence type="ECO:0000256" key="14">
    <source>
        <dbReference type="SAM" id="MobiDB-lite"/>
    </source>
</evidence>
<dbReference type="InterPro" id="IPR031127">
    <property type="entry name" value="E3_UB_ligase_RBR"/>
</dbReference>
<dbReference type="InterPro" id="IPR013083">
    <property type="entry name" value="Znf_RING/FYVE/PHD"/>
</dbReference>
<dbReference type="Proteomes" id="UP001642260">
    <property type="component" value="Unassembled WGS sequence"/>
</dbReference>
<dbReference type="Gene3D" id="3.30.40.10">
    <property type="entry name" value="Zinc/RING finger domain, C3HC4 (zinc finger)"/>
    <property type="match status" value="1"/>
</dbReference>
<evidence type="ECO:0000313" key="17">
    <source>
        <dbReference type="EMBL" id="CAH8392726.1"/>
    </source>
</evidence>
<feature type="domain" description="RING-type" evidence="16">
    <location>
        <begin position="156"/>
        <end position="371"/>
    </location>
</feature>
<dbReference type="InterPro" id="IPR044066">
    <property type="entry name" value="TRIAD_supradom"/>
</dbReference>
<keyword evidence="10 13" id="KW-0863">Zinc-finger</keyword>
<dbReference type="Pfam" id="PF01485">
    <property type="entry name" value="IBR"/>
    <property type="match status" value="1"/>
</dbReference>
<evidence type="ECO:0000256" key="8">
    <source>
        <dbReference type="ARBA" id="ARBA00022723"/>
    </source>
</evidence>
<dbReference type="InterPro" id="IPR002867">
    <property type="entry name" value="IBR_dom"/>
</dbReference>
<feature type="region of interest" description="Disordered" evidence="14">
    <location>
        <begin position="1"/>
        <end position="24"/>
    </location>
</feature>